<feature type="non-terminal residue" evidence="1">
    <location>
        <position position="1"/>
    </location>
</feature>
<reference evidence="2" key="2">
    <citation type="submission" date="2015-01" db="EMBL/GenBank/DDBJ databases">
        <title>Evolutionary Origins and Diversification of the Mycorrhizal Mutualists.</title>
        <authorList>
            <consortium name="DOE Joint Genome Institute"/>
            <consortium name="Mycorrhizal Genomics Consortium"/>
            <person name="Kohler A."/>
            <person name="Kuo A."/>
            <person name="Nagy L.G."/>
            <person name="Floudas D."/>
            <person name="Copeland A."/>
            <person name="Barry K.W."/>
            <person name="Cichocki N."/>
            <person name="Veneault-Fourrey C."/>
            <person name="LaButti K."/>
            <person name="Lindquist E.A."/>
            <person name="Lipzen A."/>
            <person name="Lundell T."/>
            <person name="Morin E."/>
            <person name="Murat C."/>
            <person name="Riley R."/>
            <person name="Ohm R."/>
            <person name="Sun H."/>
            <person name="Tunlid A."/>
            <person name="Henrissat B."/>
            <person name="Grigoriev I.V."/>
            <person name="Hibbett D.S."/>
            <person name="Martin F."/>
        </authorList>
    </citation>
    <scope>NUCLEOTIDE SEQUENCE [LARGE SCALE GENOMIC DNA]</scope>
    <source>
        <strain evidence="2">ATCC 200175</strain>
    </source>
</reference>
<dbReference type="Proteomes" id="UP000053647">
    <property type="component" value="Unassembled WGS sequence"/>
</dbReference>
<evidence type="ECO:0000313" key="1">
    <source>
        <dbReference type="EMBL" id="KIJ08768.1"/>
    </source>
</evidence>
<dbReference type="EMBL" id="KN819559">
    <property type="protein sequence ID" value="KIJ08768.1"/>
    <property type="molecule type" value="Genomic_DNA"/>
</dbReference>
<gene>
    <name evidence="1" type="ORF">PAXINDRAFT_44930</name>
</gene>
<dbReference type="OrthoDB" id="2615666at2759"/>
<protein>
    <submittedName>
        <fullName evidence="1">Uncharacterized protein</fullName>
    </submittedName>
</protein>
<dbReference type="HOGENOM" id="CLU_2782869_0_0_1"/>
<keyword evidence="2" id="KW-1185">Reference proteome</keyword>
<proteinExistence type="predicted"/>
<feature type="non-terminal residue" evidence="1">
    <location>
        <position position="69"/>
    </location>
</feature>
<dbReference type="AlphaFoldDB" id="A0A0C9TCN6"/>
<evidence type="ECO:0000313" key="2">
    <source>
        <dbReference type="Proteomes" id="UP000053647"/>
    </source>
</evidence>
<accession>A0A0C9TCN6</accession>
<name>A0A0C9TCN6_PAXIN</name>
<reference evidence="1 2" key="1">
    <citation type="submission" date="2014-06" db="EMBL/GenBank/DDBJ databases">
        <authorList>
            <consortium name="DOE Joint Genome Institute"/>
            <person name="Kuo A."/>
            <person name="Kohler A."/>
            <person name="Nagy L.G."/>
            <person name="Floudas D."/>
            <person name="Copeland A."/>
            <person name="Barry K.W."/>
            <person name="Cichocki N."/>
            <person name="Veneault-Fourrey C."/>
            <person name="LaButti K."/>
            <person name="Lindquist E.A."/>
            <person name="Lipzen A."/>
            <person name="Lundell T."/>
            <person name="Morin E."/>
            <person name="Murat C."/>
            <person name="Sun H."/>
            <person name="Tunlid A."/>
            <person name="Henrissat B."/>
            <person name="Grigoriev I.V."/>
            <person name="Hibbett D.S."/>
            <person name="Martin F."/>
            <person name="Nordberg H.P."/>
            <person name="Cantor M.N."/>
            <person name="Hua S.X."/>
        </authorList>
    </citation>
    <scope>NUCLEOTIDE SEQUENCE [LARGE SCALE GENOMIC DNA]</scope>
    <source>
        <strain evidence="1 2">ATCC 200175</strain>
    </source>
</reference>
<organism evidence="1 2">
    <name type="scientific">Paxillus involutus ATCC 200175</name>
    <dbReference type="NCBI Taxonomy" id="664439"/>
    <lineage>
        <taxon>Eukaryota</taxon>
        <taxon>Fungi</taxon>
        <taxon>Dikarya</taxon>
        <taxon>Basidiomycota</taxon>
        <taxon>Agaricomycotina</taxon>
        <taxon>Agaricomycetes</taxon>
        <taxon>Agaricomycetidae</taxon>
        <taxon>Boletales</taxon>
        <taxon>Paxilineae</taxon>
        <taxon>Paxillaceae</taxon>
        <taxon>Paxillus</taxon>
    </lineage>
</organism>
<sequence length="69" mass="7508">RKTLGFGPVLPHARFETVNAPAAAGLGPHNVHTDPYAVARHFMTQYNDPESGRAYVIRPDSYTDKATGV</sequence>